<feature type="transmembrane region" description="Helical" evidence="6">
    <location>
        <begin position="103"/>
        <end position="127"/>
    </location>
</feature>
<gene>
    <name evidence="7" type="ORF">GCM10011503_23200</name>
</gene>
<dbReference type="Proteomes" id="UP000628854">
    <property type="component" value="Unassembled WGS sequence"/>
</dbReference>
<feature type="transmembrane region" description="Helical" evidence="6">
    <location>
        <begin position="20"/>
        <end position="43"/>
    </location>
</feature>
<keyword evidence="3 6" id="KW-0812">Transmembrane</keyword>
<comment type="subcellular location">
    <subcellularLocation>
        <location evidence="1">Cell membrane</location>
        <topology evidence="1">Multi-pass membrane protein</topology>
    </subcellularLocation>
</comment>
<name>A0ABQ1JNW5_9PROT</name>
<dbReference type="EMBL" id="BMKF01000002">
    <property type="protein sequence ID" value="GGB73834.1"/>
    <property type="molecule type" value="Genomic_DNA"/>
</dbReference>
<feature type="transmembrane region" description="Helical" evidence="6">
    <location>
        <begin position="63"/>
        <end position="82"/>
    </location>
</feature>
<protein>
    <submittedName>
        <fullName evidence="7">ABC transporter permease</fullName>
    </submittedName>
</protein>
<keyword evidence="5 6" id="KW-0472">Membrane</keyword>
<dbReference type="RefSeq" id="WP_084391961.1">
    <property type="nucleotide sequence ID" value="NZ_BMKF01000002.1"/>
</dbReference>
<evidence type="ECO:0000256" key="1">
    <source>
        <dbReference type="ARBA" id="ARBA00004651"/>
    </source>
</evidence>
<evidence type="ECO:0000313" key="7">
    <source>
        <dbReference type="EMBL" id="GGB73834.1"/>
    </source>
</evidence>
<feature type="transmembrane region" description="Helical" evidence="6">
    <location>
        <begin position="227"/>
        <end position="246"/>
    </location>
</feature>
<reference evidence="8" key="1">
    <citation type="journal article" date="2019" name="Int. J. Syst. Evol. Microbiol.">
        <title>The Global Catalogue of Microorganisms (GCM) 10K type strain sequencing project: providing services to taxonomists for standard genome sequencing and annotation.</title>
        <authorList>
            <consortium name="The Broad Institute Genomics Platform"/>
            <consortium name="The Broad Institute Genome Sequencing Center for Infectious Disease"/>
            <person name="Wu L."/>
            <person name="Ma J."/>
        </authorList>
    </citation>
    <scope>NUCLEOTIDE SEQUENCE [LARGE SCALE GENOMIC DNA]</scope>
    <source>
        <strain evidence="8">CGMCC 1.15928</strain>
    </source>
</reference>
<evidence type="ECO:0000256" key="3">
    <source>
        <dbReference type="ARBA" id="ARBA00022692"/>
    </source>
</evidence>
<sequence length="254" mass="27887">MKIWLGDTMTGLRASYLRELRAYFATPLAYVFIAIFLMMLGFFTWEASRFFDTGAADLQPFFYWHPWLFMIFLPALSMRLWADEGADGTAELLLSLPMTITGLAAGKLLAAWTVAGLSLVFTFPMWITVNYLGSPDNASILLTYAMSLVMAGAYLSIGAAVSALVNSQVLAYIIGVVIAFIFTAAGWPMVTGAVAGLLGAGVGDLVAQFSFLTHFETAERGVLEFRSFLFFIGFVAMWLALNVIWVSQRRSAAR</sequence>
<dbReference type="Pfam" id="PF12679">
    <property type="entry name" value="ABC2_membrane_2"/>
    <property type="match status" value="1"/>
</dbReference>
<feature type="transmembrane region" description="Helical" evidence="6">
    <location>
        <begin position="139"/>
        <end position="157"/>
    </location>
</feature>
<dbReference type="PANTHER" id="PTHR30294">
    <property type="entry name" value="MEMBRANE COMPONENT OF ABC TRANSPORTER YHHJ-RELATED"/>
    <property type="match status" value="1"/>
</dbReference>
<keyword evidence="2" id="KW-1003">Cell membrane</keyword>
<accession>A0ABQ1JNW5</accession>
<dbReference type="InterPro" id="IPR051449">
    <property type="entry name" value="ABC-2_transporter_component"/>
</dbReference>
<organism evidence="7 8">
    <name type="scientific">Henriciella pelagia</name>
    <dbReference type="NCBI Taxonomy" id="1977912"/>
    <lineage>
        <taxon>Bacteria</taxon>
        <taxon>Pseudomonadati</taxon>
        <taxon>Pseudomonadota</taxon>
        <taxon>Alphaproteobacteria</taxon>
        <taxon>Hyphomonadales</taxon>
        <taxon>Hyphomonadaceae</taxon>
        <taxon>Henriciella</taxon>
    </lineage>
</organism>
<evidence type="ECO:0000256" key="4">
    <source>
        <dbReference type="ARBA" id="ARBA00022989"/>
    </source>
</evidence>
<evidence type="ECO:0000256" key="2">
    <source>
        <dbReference type="ARBA" id="ARBA00022475"/>
    </source>
</evidence>
<keyword evidence="8" id="KW-1185">Reference proteome</keyword>
<evidence type="ECO:0000256" key="5">
    <source>
        <dbReference type="ARBA" id="ARBA00023136"/>
    </source>
</evidence>
<evidence type="ECO:0000256" key="6">
    <source>
        <dbReference type="SAM" id="Phobius"/>
    </source>
</evidence>
<keyword evidence="4 6" id="KW-1133">Transmembrane helix</keyword>
<comment type="caution">
    <text evidence="7">The sequence shown here is derived from an EMBL/GenBank/DDBJ whole genome shotgun (WGS) entry which is preliminary data.</text>
</comment>
<proteinExistence type="predicted"/>
<evidence type="ECO:0000313" key="8">
    <source>
        <dbReference type="Proteomes" id="UP000628854"/>
    </source>
</evidence>
<dbReference type="PANTHER" id="PTHR30294:SF29">
    <property type="entry name" value="MULTIDRUG ABC TRANSPORTER PERMEASE YBHS-RELATED"/>
    <property type="match status" value="1"/>
</dbReference>
<feature type="transmembrane region" description="Helical" evidence="6">
    <location>
        <begin position="169"/>
        <end position="187"/>
    </location>
</feature>